<feature type="compositionally biased region" description="Polar residues" evidence="2">
    <location>
        <begin position="490"/>
        <end position="508"/>
    </location>
</feature>
<feature type="compositionally biased region" description="Basic and acidic residues" evidence="2">
    <location>
        <begin position="558"/>
        <end position="571"/>
    </location>
</feature>
<dbReference type="CDD" id="cd06008">
    <property type="entry name" value="NF-X1-zinc-finger"/>
    <property type="match status" value="1"/>
</dbReference>
<dbReference type="EMBL" id="CP111012">
    <property type="protein sequence ID" value="WAQ94025.1"/>
    <property type="molecule type" value="Genomic_DNA"/>
</dbReference>
<feature type="compositionally biased region" description="Basic and acidic residues" evidence="2">
    <location>
        <begin position="599"/>
        <end position="615"/>
    </location>
</feature>
<keyword evidence="5" id="KW-1185">Reference proteome</keyword>
<protein>
    <submittedName>
        <fullName evidence="4">STC-like protein</fullName>
    </submittedName>
</protein>
<dbReference type="PANTHER" id="PTHR12360">
    <property type="entry name" value="NUCLEAR TRANSCRIPTION FACTOR, X-BOX BINDING 1 NFX1"/>
    <property type="match status" value="1"/>
</dbReference>
<dbReference type="PANTHER" id="PTHR12360:SF12">
    <property type="entry name" value="TRANSCRIPTIONAL REPRESSOR NF-X1"/>
    <property type="match status" value="1"/>
</dbReference>
<feature type="region of interest" description="Disordered" evidence="2">
    <location>
        <begin position="327"/>
        <end position="387"/>
    </location>
</feature>
<sequence length="1121" mass="125462">MGLALEAVLEELKTLKNLFENKENYSNRQNNFNRKTVTSSPTTPTTRAIGVCLQMDWFCCNISRMCIYMDYGYKDCGEDESPPAYSKLEIGQTKVEKVVEEKVEQAPESSTLLHFTDRPASLSDDITWADDINGADDTPGADDITWADDTTRTHDITKTHDINRVDDITRTDDITRQVYILINDVFDVTLFKRPNQTDSYYSSFCAHFISSPVTDGFNTKLQIIIIEILLKGAKKAKSNRSMENREDFVDGYGYGYNSNQVYYDPAMQQGYYGNQGPVQHYGNWGWQGYNPHGAQGHGQAFYGGYHPMAYEYDYSYDEANGYNGNMGSGNARSFQNNPYQGQGQGLSQESSGKRSKYSYSQNRNKNRQRPETRQANQSDNNAGNKTDATIETASDVVANLNVNNNSDESKGTTSVNNKSEKKTLHSGSEVFYSVQDNQNISRTKPPDKSKYRGGRFQGSDSRTREFDRERQQLDRRRTYNTSYKSDKTTVGDTNSETVVKSDNSNTGDNDNHQVKEKANANQKEDRNGAKPKSFKDSKSSAYNDRYGNNKKSGYKNDSAVKTKSDGKDGGKESLQNKGGSTRNNERKGDTNVEDDVLSEGEKKVYSSSSPRERQGRASGYNSQREAYDRYNYRGQDYNKRHKEFPALGLERGGDRTKLTGSSDESQGVAKGDNTDDVEDSGEQTGTYAGPGRKPGGPGRGTRQRKPAKNAVWSCANCYHVFHLRCIKKWARSPNSIVTGSGTEKEGWRCPACQNLSFKFPNQYRCFCECYGGHGSREVVCGSEESFQESYSCDTPCNKCLFKDQEFKCTEINEKTGSDHVFLCDRRCNRKKTCGRHKCGQPCCVMRSNIACHLSDISCGMKCSKPLPCGKHCCIRPLFGGRPDLRAAMYQEKGFLMTLQSLKDSIEGNMGNSSSVNIGKYNQKDPPFVAGIEKALSDIVQSAKQSKQSSRSHAFASMNMNQRRLVHELAEFYGCTTQSYDYEPKKNVVASATRDKCWLPSITLTAMVQRELHPKAPPPIPHVHKEETLRQTNLASKQSTLLLGERESSPTLAEGWKIIGKKTRKPGTQATPKSAIGTIDKFESNLAEICSAGAINYESLSFQSKEALKSEPVVDYFDFTVN</sequence>
<evidence type="ECO:0000259" key="3">
    <source>
        <dbReference type="PROSITE" id="PS51061"/>
    </source>
</evidence>
<dbReference type="InterPro" id="IPR034078">
    <property type="entry name" value="NFX1_fam"/>
</dbReference>
<feature type="coiled-coil region" evidence="1">
    <location>
        <begin position="5"/>
        <end position="35"/>
    </location>
</feature>
<dbReference type="Pfam" id="PF01424">
    <property type="entry name" value="R3H"/>
    <property type="match status" value="1"/>
</dbReference>
<dbReference type="Proteomes" id="UP001164746">
    <property type="component" value="Chromosome 1"/>
</dbReference>
<dbReference type="InterPro" id="IPR036867">
    <property type="entry name" value="R3H_dom_sf"/>
</dbReference>
<proteinExistence type="predicted"/>
<evidence type="ECO:0000256" key="1">
    <source>
        <dbReference type="SAM" id="Coils"/>
    </source>
</evidence>
<feature type="domain" description="R3H" evidence="3">
    <location>
        <begin position="925"/>
        <end position="993"/>
    </location>
</feature>
<keyword evidence="1" id="KW-0175">Coiled coil</keyword>
<organism evidence="4 5">
    <name type="scientific">Mya arenaria</name>
    <name type="common">Soft-shell clam</name>
    <dbReference type="NCBI Taxonomy" id="6604"/>
    <lineage>
        <taxon>Eukaryota</taxon>
        <taxon>Metazoa</taxon>
        <taxon>Spiralia</taxon>
        <taxon>Lophotrochozoa</taxon>
        <taxon>Mollusca</taxon>
        <taxon>Bivalvia</taxon>
        <taxon>Autobranchia</taxon>
        <taxon>Heteroconchia</taxon>
        <taxon>Euheterodonta</taxon>
        <taxon>Imparidentia</taxon>
        <taxon>Neoheterodontei</taxon>
        <taxon>Myida</taxon>
        <taxon>Myoidea</taxon>
        <taxon>Myidae</taxon>
        <taxon>Mya</taxon>
    </lineage>
</organism>
<dbReference type="Gene3D" id="3.30.1370.50">
    <property type="entry name" value="R3H-like domain"/>
    <property type="match status" value="1"/>
</dbReference>
<dbReference type="PROSITE" id="PS51061">
    <property type="entry name" value="R3H"/>
    <property type="match status" value="1"/>
</dbReference>
<feature type="compositionally biased region" description="Polar residues" evidence="2">
    <location>
        <begin position="327"/>
        <end position="339"/>
    </location>
</feature>
<gene>
    <name evidence="4" type="ORF">MAR_006496</name>
</gene>
<evidence type="ECO:0000256" key="2">
    <source>
        <dbReference type="SAM" id="MobiDB-lite"/>
    </source>
</evidence>
<feature type="compositionally biased region" description="Polar residues" evidence="2">
    <location>
        <begin position="373"/>
        <end position="387"/>
    </location>
</feature>
<reference evidence="4" key="1">
    <citation type="submission" date="2022-11" db="EMBL/GenBank/DDBJ databases">
        <title>Centuries of genome instability and evolution in soft-shell clam transmissible cancer (bioRxiv).</title>
        <authorList>
            <person name="Hart S.F.M."/>
            <person name="Yonemitsu M.A."/>
            <person name="Giersch R.M."/>
            <person name="Beal B.F."/>
            <person name="Arriagada G."/>
            <person name="Davis B.W."/>
            <person name="Ostrander E.A."/>
            <person name="Goff S.P."/>
            <person name="Metzger M.J."/>
        </authorList>
    </citation>
    <scope>NUCLEOTIDE SEQUENCE</scope>
    <source>
        <strain evidence="4">MELC-2E11</strain>
        <tissue evidence="4">Siphon/mantle</tissue>
    </source>
</reference>
<dbReference type="CDD" id="cd16696">
    <property type="entry name" value="RING-CH-C4HC3_NFX1"/>
    <property type="match status" value="1"/>
</dbReference>
<feature type="compositionally biased region" description="Basic and acidic residues" evidence="2">
    <location>
        <begin position="509"/>
        <end position="538"/>
    </location>
</feature>
<feature type="compositionally biased region" description="Polar residues" evidence="2">
    <location>
        <begin position="573"/>
        <end position="582"/>
    </location>
</feature>
<dbReference type="InterPro" id="IPR001374">
    <property type="entry name" value="R3H_dom"/>
</dbReference>
<dbReference type="InterPro" id="IPR013083">
    <property type="entry name" value="Znf_RING/FYVE/PHD"/>
</dbReference>
<name>A0ABY7DG90_MYAAR</name>
<dbReference type="SUPFAM" id="SSF82708">
    <property type="entry name" value="R3H domain"/>
    <property type="match status" value="1"/>
</dbReference>
<feature type="region of interest" description="Disordered" evidence="2">
    <location>
        <begin position="644"/>
        <end position="705"/>
    </location>
</feature>
<evidence type="ECO:0000313" key="4">
    <source>
        <dbReference type="EMBL" id="WAQ94025.1"/>
    </source>
</evidence>
<feature type="compositionally biased region" description="Basic and acidic residues" evidence="2">
    <location>
        <begin position="461"/>
        <end position="477"/>
    </location>
</feature>
<dbReference type="SMART" id="SM00393">
    <property type="entry name" value="R3H"/>
    <property type="match status" value="1"/>
</dbReference>
<accession>A0ABY7DG90</accession>
<evidence type="ECO:0000313" key="5">
    <source>
        <dbReference type="Proteomes" id="UP001164746"/>
    </source>
</evidence>
<dbReference type="Gene3D" id="3.30.40.10">
    <property type="entry name" value="Zinc/RING finger domain, C3HC4 (zinc finger)"/>
    <property type="match status" value="1"/>
</dbReference>
<feature type="compositionally biased region" description="Polar residues" evidence="2">
    <location>
        <begin position="402"/>
        <end position="417"/>
    </location>
</feature>
<feature type="region of interest" description="Disordered" evidence="2">
    <location>
        <begin position="402"/>
        <end position="626"/>
    </location>
</feature>